<proteinExistence type="predicted"/>
<sequence>MNTHAAPDLPAGIAWITAVTEAAGLVGTGVVPLVLPADQERARRWARVLHSYGDLSAFTPGRCDPQRIVVSVGDTAEIGQTAAAALGRTHRHVPDVPSVSTLVVPADASLLLVAAPADCTFAALHPILQSWHGEGVKAGVLTGRDEAGMFFSLAKIVADQHGSAPTPEADVRFDGTTGTALVNGTDRPALAEALTSTWRCIVVDAHGTGSHVPLGSYILCGLSGDREHVLDHNPMLDGCTNGHCRGGRGVLEPVLVRDLKCRTLALFVCNGITLNPEEQFPSDVTLALAALEGFPATIIGLLRQDTDTSATESSTVAHLLASGVPNGTVAAWLTQDASSRGRPSAYLLLGDPEQTQPATRPPMIPVCWPHGQWPVLPAIVDGAGRPVSAVLTRDGAIAPPEAADPLRIWDAASEVTTTVSELAQWVTDCDEASHLEDALRALMTDTSKRRTVLSACLDRMQQHRLDARRLALHGIRQAQTYRRTQRGAPTEPPHVALREHALGWVAALHESVLARAGAFRLWEALEANHYAYQAVSDTACWRCQAPRTRTELASPMSGLGDRVSITCPRCGPSAHFPALQSVEVHGPDMLHRGGVADVTVAIPPISHETPDIGLLAVQLQDRAGLKALTQQSCTARPGEHHVLSVPVPPDLAPDLHRLWILWGHRFHVSLLQLRVPTAPAFASETRETT</sequence>
<evidence type="ECO:0000313" key="3">
    <source>
        <dbReference type="Proteomes" id="UP000320876"/>
    </source>
</evidence>
<keyword evidence="1" id="KW-0472">Membrane</keyword>
<dbReference type="Proteomes" id="UP000320876">
    <property type="component" value="Unassembled WGS sequence"/>
</dbReference>
<dbReference type="EMBL" id="VFML01000001">
    <property type="protein sequence ID" value="TQJ05086.1"/>
    <property type="molecule type" value="Genomic_DNA"/>
</dbReference>
<protein>
    <submittedName>
        <fullName evidence="2">Uncharacterized protein</fullName>
    </submittedName>
</protein>
<evidence type="ECO:0000313" key="2">
    <source>
        <dbReference type="EMBL" id="TQJ05086.1"/>
    </source>
</evidence>
<keyword evidence="1" id="KW-1133">Transmembrane helix</keyword>
<gene>
    <name evidence="2" type="ORF">FB471_4909</name>
</gene>
<evidence type="ECO:0000256" key="1">
    <source>
        <dbReference type="SAM" id="Phobius"/>
    </source>
</evidence>
<dbReference type="AlphaFoldDB" id="A0A542DPU9"/>
<reference evidence="2 3" key="1">
    <citation type="submission" date="2019-06" db="EMBL/GenBank/DDBJ databases">
        <title>Sequencing the genomes of 1000 actinobacteria strains.</title>
        <authorList>
            <person name="Klenk H.-P."/>
        </authorList>
    </citation>
    <scope>NUCLEOTIDE SEQUENCE [LARGE SCALE GENOMIC DNA]</scope>
    <source>
        <strain evidence="2 3">DSM 45679</strain>
    </source>
</reference>
<dbReference type="OrthoDB" id="5182094at2"/>
<keyword evidence="3" id="KW-1185">Reference proteome</keyword>
<organism evidence="2 3">
    <name type="scientific">Amycolatopsis cihanbeyliensis</name>
    <dbReference type="NCBI Taxonomy" id="1128664"/>
    <lineage>
        <taxon>Bacteria</taxon>
        <taxon>Bacillati</taxon>
        <taxon>Actinomycetota</taxon>
        <taxon>Actinomycetes</taxon>
        <taxon>Pseudonocardiales</taxon>
        <taxon>Pseudonocardiaceae</taxon>
        <taxon>Amycolatopsis</taxon>
    </lineage>
</organism>
<feature type="transmembrane region" description="Helical" evidence="1">
    <location>
        <begin position="12"/>
        <end position="35"/>
    </location>
</feature>
<keyword evidence="1" id="KW-0812">Transmembrane</keyword>
<comment type="caution">
    <text evidence="2">The sequence shown here is derived from an EMBL/GenBank/DDBJ whole genome shotgun (WGS) entry which is preliminary data.</text>
</comment>
<dbReference type="RefSeq" id="WP_142000668.1">
    <property type="nucleotide sequence ID" value="NZ_VFML01000001.1"/>
</dbReference>
<accession>A0A542DPU9</accession>
<name>A0A542DPU9_AMYCI</name>